<dbReference type="InParanoid" id="M4B7K0"/>
<proteinExistence type="predicted"/>
<organism evidence="1 2">
    <name type="scientific">Hyaloperonospora arabidopsidis (strain Emoy2)</name>
    <name type="common">Downy mildew agent</name>
    <name type="synonym">Peronospora arabidopsidis</name>
    <dbReference type="NCBI Taxonomy" id="559515"/>
    <lineage>
        <taxon>Eukaryota</taxon>
        <taxon>Sar</taxon>
        <taxon>Stramenopiles</taxon>
        <taxon>Oomycota</taxon>
        <taxon>Peronosporomycetes</taxon>
        <taxon>Peronosporales</taxon>
        <taxon>Peronosporaceae</taxon>
        <taxon>Hyaloperonospora</taxon>
    </lineage>
</organism>
<dbReference type="AlphaFoldDB" id="M4B7K0"/>
<dbReference type="Gene3D" id="1.10.10.60">
    <property type="entry name" value="Homeodomain-like"/>
    <property type="match status" value="1"/>
</dbReference>
<name>M4B7K0_HYAAE</name>
<evidence type="ECO:0008006" key="3">
    <source>
        <dbReference type="Google" id="ProtNLM"/>
    </source>
</evidence>
<evidence type="ECO:0000313" key="1">
    <source>
        <dbReference type="EnsemblProtists" id="HpaP802252"/>
    </source>
</evidence>
<sequence length="155" mass="17183">MAISLTDILRKEICMEKKRRPGLTQEALCRWMLEEHGVTVTQGTISNVLERSADLLGPSKSDADLHTKRQRAVSYTLVETALARWIIKYQGVVNISGHLIQENEASFMKTLFPTVKDEDAPALNRLVAFKNATASACSVALAKADLSTSKHWRSA</sequence>
<protein>
    <recommendedName>
        <fullName evidence="3">HTH CENPB-type domain-containing protein</fullName>
    </recommendedName>
</protein>
<dbReference type="HOGENOM" id="CLU_1698887_0_0_1"/>
<reference evidence="1" key="2">
    <citation type="submission" date="2015-06" db="UniProtKB">
        <authorList>
            <consortium name="EnsemblProtists"/>
        </authorList>
    </citation>
    <scope>IDENTIFICATION</scope>
    <source>
        <strain evidence="1">Emoy2</strain>
    </source>
</reference>
<keyword evidence="2" id="KW-1185">Reference proteome</keyword>
<dbReference type="VEuPathDB" id="FungiDB:HpaG802252"/>
<dbReference type="EMBL" id="JH597876">
    <property type="status" value="NOT_ANNOTATED_CDS"/>
    <property type="molecule type" value="Genomic_DNA"/>
</dbReference>
<accession>M4B7K0</accession>
<dbReference type="Proteomes" id="UP000011713">
    <property type="component" value="Unassembled WGS sequence"/>
</dbReference>
<dbReference type="EnsemblProtists" id="HpaT802252">
    <property type="protein sequence ID" value="HpaP802252"/>
    <property type="gene ID" value="HpaG802252"/>
</dbReference>
<dbReference type="OMA" id="KIRIALC"/>
<evidence type="ECO:0000313" key="2">
    <source>
        <dbReference type="Proteomes" id="UP000011713"/>
    </source>
</evidence>
<reference evidence="2" key="1">
    <citation type="journal article" date="2010" name="Science">
        <title>Signatures of adaptation to obligate biotrophy in the Hyaloperonospora arabidopsidis genome.</title>
        <authorList>
            <person name="Baxter L."/>
            <person name="Tripathy S."/>
            <person name="Ishaque N."/>
            <person name="Boot N."/>
            <person name="Cabral A."/>
            <person name="Kemen E."/>
            <person name="Thines M."/>
            <person name="Ah-Fong A."/>
            <person name="Anderson R."/>
            <person name="Badejoko W."/>
            <person name="Bittner-Eddy P."/>
            <person name="Boore J.L."/>
            <person name="Chibucos M.C."/>
            <person name="Coates M."/>
            <person name="Dehal P."/>
            <person name="Delehaunty K."/>
            <person name="Dong S."/>
            <person name="Downton P."/>
            <person name="Dumas B."/>
            <person name="Fabro G."/>
            <person name="Fronick C."/>
            <person name="Fuerstenberg S.I."/>
            <person name="Fulton L."/>
            <person name="Gaulin E."/>
            <person name="Govers F."/>
            <person name="Hughes L."/>
            <person name="Humphray S."/>
            <person name="Jiang R.H."/>
            <person name="Judelson H."/>
            <person name="Kamoun S."/>
            <person name="Kyung K."/>
            <person name="Meijer H."/>
            <person name="Minx P."/>
            <person name="Morris P."/>
            <person name="Nelson J."/>
            <person name="Phuntumart V."/>
            <person name="Qutob D."/>
            <person name="Rehmany A."/>
            <person name="Rougon-Cardoso A."/>
            <person name="Ryden P."/>
            <person name="Torto-Alalibo T."/>
            <person name="Studholme D."/>
            <person name="Wang Y."/>
            <person name="Win J."/>
            <person name="Wood J."/>
            <person name="Clifton S.W."/>
            <person name="Rogers J."/>
            <person name="Van den Ackerveken G."/>
            <person name="Jones J.D."/>
            <person name="McDowell J.M."/>
            <person name="Beynon J."/>
            <person name="Tyler B.M."/>
        </authorList>
    </citation>
    <scope>NUCLEOTIDE SEQUENCE [LARGE SCALE GENOMIC DNA]</scope>
    <source>
        <strain evidence="2">Emoy2</strain>
    </source>
</reference>